<dbReference type="AlphaFoldDB" id="A0A1Z5KJ78"/>
<dbReference type="InParanoid" id="A0A1Z5KJ78"/>
<dbReference type="Proteomes" id="UP000198406">
    <property type="component" value="Unassembled WGS sequence"/>
</dbReference>
<comment type="caution">
    <text evidence="1">The sequence shown here is derived from an EMBL/GenBank/DDBJ whole genome shotgun (WGS) entry which is preliminary data.</text>
</comment>
<organism evidence="1 2">
    <name type="scientific">Fistulifera solaris</name>
    <name type="common">Oleaginous diatom</name>
    <dbReference type="NCBI Taxonomy" id="1519565"/>
    <lineage>
        <taxon>Eukaryota</taxon>
        <taxon>Sar</taxon>
        <taxon>Stramenopiles</taxon>
        <taxon>Ochrophyta</taxon>
        <taxon>Bacillariophyta</taxon>
        <taxon>Bacillariophyceae</taxon>
        <taxon>Bacillariophycidae</taxon>
        <taxon>Naviculales</taxon>
        <taxon>Naviculaceae</taxon>
        <taxon>Fistulifera</taxon>
    </lineage>
</organism>
<protein>
    <submittedName>
        <fullName evidence="1">Uncharacterized protein</fullName>
    </submittedName>
</protein>
<reference evidence="1 2" key="1">
    <citation type="journal article" date="2015" name="Plant Cell">
        <title>Oil accumulation by the oleaginous diatom Fistulifera solaris as revealed by the genome and transcriptome.</title>
        <authorList>
            <person name="Tanaka T."/>
            <person name="Maeda Y."/>
            <person name="Veluchamy A."/>
            <person name="Tanaka M."/>
            <person name="Abida H."/>
            <person name="Marechal E."/>
            <person name="Bowler C."/>
            <person name="Muto M."/>
            <person name="Sunaga Y."/>
            <person name="Tanaka M."/>
            <person name="Yoshino T."/>
            <person name="Taniguchi T."/>
            <person name="Fukuda Y."/>
            <person name="Nemoto M."/>
            <person name="Matsumoto M."/>
            <person name="Wong P.S."/>
            <person name="Aburatani S."/>
            <person name="Fujibuchi W."/>
        </authorList>
    </citation>
    <scope>NUCLEOTIDE SEQUENCE [LARGE SCALE GENOMIC DNA]</scope>
    <source>
        <strain evidence="1 2">JPCC DA0580</strain>
    </source>
</reference>
<evidence type="ECO:0000313" key="1">
    <source>
        <dbReference type="EMBL" id="GAX26329.1"/>
    </source>
</evidence>
<dbReference type="EMBL" id="BDSP01000240">
    <property type="protein sequence ID" value="GAX26329.1"/>
    <property type="molecule type" value="Genomic_DNA"/>
</dbReference>
<dbReference type="OrthoDB" id="57263at2759"/>
<keyword evidence="2" id="KW-1185">Reference proteome</keyword>
<gene>
    <name evidence="1" type="ORF">FisN_16Lh168</name>
</gene>
<proteinExistence type="predicted"/>
<name>A0A1Z5KJ78_FISSO</name>
<accession>A0A1Z5KJ78</accession>
<sequence>MTNMTHADDEFTAAFQGLAKHLFPDGCPYPSLELIWPHYDRTAAKWTDAINSYEQVIQYSLRNGLSSLQMHAMVVSVRAMLPPSKYKGPFATPSYFEKTVQAIIPREPIPPSALDELISGVTASEKGRSSVLQFLTLAVKYGCVEWHVLEQRFYSFFLHWSLQAETCNDAVRLLLLLSPRSRYATRLLSRKETSGSLLLLVELYTGVATQNHRLPFLNREWEQSFQRFHKPCSLVALQWSDLDYSWKTFQLSRVAKMKPSMTQSRSVLFERWWDVGTQKDLLEKWACVPTDLLVQRVLPLWDGRDADWFLHALPLHPQVLPYLERHFLFGSSAVQMAVGDYWMRLMQSGGDSEVVAMVQDLLLRALLLDLSSVVAFIAYDFLDKSTLPPDPTLLYLLGLSAVSWERFCQLIVRYKKEGRMDVSVLDKLVDHIRRILSGGPNLEDMCHRESVKRRLAALANRNNNSEDSHPWLPELAEAIQKDWPDANQFLTKIS</sequence>
<evidence type="ECO:0000313" key="2">
    <source>
        <dbReference type="Proteomes" id="UP000198406"/>
    </source>
</evidence>